<sequence length="142" mass="16513">MKAPTFELPYLDKPDQMFNLNDIIGEKVIVLTFWASWCPDCARDLPKKEQFYKTMRHNNIEMLTINVTGRERDMSEAHKFQEQFLTQTVLQDRGREIYDLYQADGVPTTIVIDLDGNIVGQFGDKDDFVEVIKIIGDYFPAQ</sequence>
<keyword evidence="3" id="KW-0413">Isomerase</keyword>
<dbReference type="InterPro" id="IPR013766">
    <property type="entry name" value="Thioredoxin_domain"/>
</dbReference>
<evidence type="ECO:0000313" key="3">
    <source>
        <dbReference type="EMBL" id="MDQ0159535.1"/>
    </source>
</evidence>
<keyword evidence="1" id="KW-1015">Disulfide bond</keyword>
<feature type="domain" description="Thioredoxin" evidence="2">
    <location>
        <begin position="1"/>
        <end position="137"/>
    </location>
</feature>
<dbReference type="PANTHER" id="PTHR42852:SF17">
    <property type="entry name" value="THIOREDOXIN-LIKE PROTEIN HI_1115"/>
    <property type="match status" value="1"/>
</dbReference>
<dbReference type="PROSITE" id="PS51352">
    <property type="entry name" value="THIOREDOXIN_2"/>
    <property type="match status" value="1"/>
</dbReference>
<reference evidence="3 4" key="1">
    <citation type="submission" date="2023-07" db="EMBL/GenBank/DDBJ databases">
        <title>Genomic Encyclopedia of Type Strains, Phase IV (KMG-IV): sequencing the most valuable type-strain genomes for metagenomic binning, comparative biology and taxonomic classification.</title>
        <authorList>
            <person name="Goeker M."/>
        </authorList>
    </citation>
    <scope>NUCLEOTIDE SEQUENCE [LARGE SCALE GENOMIC DNA]</scope>
    <source>
        <strain evidence="3 4">DSM 16460</strain>
    </source>
</reference>
<protein>
    <submittedName>
        <fullName evidence="3">Thiol-disulfide isomerase/thioredoxin</fullName>
    </submittedName>
</protein>
<dbReference type="SUPFAM" id="SSF52833">
    <property type="entry name" value="Thioredoxin-like"/>
    <property type="match status" value="1"/>
</dbReference>
<dbReference type="PANTHER" id="PTHR42852">
    <property type="entry name" value="THIOL:DISULFIDE INTERCHANGE PROTEIN DSBE"/>
    <property type="match status" value="1"/>
</dbReference>
<dbReference type="GO" id="GO:0016853">
    <property type="term" value="F:isomerase activity"/>
    <property type="evidence" value="ECO:0007669"/>
    <property type="project" value="UniProtKB-KW"/>
</dbReference>
<dbReference type="Proteomes" id="UP001224359">
    <property type="component" value="Unassembled WGS sequence"/>
</dbReference>
<comment type="caution">
    <text evidence="3">The sequence shown here is derived from an EMBL/GenBank/DDBJ whole genome shotgun (WGS) entry which is preliminary data.</text>
</comment>
<dbReference type="EMBL" id="JAUSTQ010000005">
    <property type="protein sequence ID" value="MDQ0159535.1"/>
    <property type="molecule type" value="Genomic_DNA"/>
</dbReference>
<dbReference type="InterPro" id="IPR050553">
    <property type="entry name" value="Thioredoxin_ResA/DsbE_sf"/>
</dbReference>
<evidence type="ECO:0000313" key="4">
    <source>
        <dbReference type="Proteomes" id="UP001224359"/>
    </source>
</evidence>
<organism evidence="3 4">
    <name type="scientific">Alkalibacillus salilacus</name>
    <dbReference type="NCBI Taxonomy" id="284582"/>
    <lineage>
        <taxon>Bacteria</taxon>
        <taxon>Bacillati</taxon>
        <taxon>Bacillota</taxon>
        <taxon>Bacilli</taxon>
        <taxon>Bacillales</taxon>
        <taxon>Bacillaceae</taxon>
        <taxon>Alkalibacillus</taxon>
    </lineage>
</organism>
<keyword evidence="4" id="KW-1185">Reference proteome</keyword>
<dbReference type="InterPro" id="IPR036249">
    <property type="entry name" value="Thioredoxin-like_sf"/>
</dbReference>
<dbReference type="CDD" id="cd02966">
    <property type="entry name" value="TlpA_like_family"/>
    <property type="match status" value="1"/>
</dbReference>
<evidence type="ECO:0000256" key="1">
    <source>
        <dbReference type="ARBA" id="ARBA00023157"/>
    </source>
</evidence>
<dbReference type="InterPro" id="IPR000866">
    <property type="entry name" value="AhpC/TSA"/>
</dbReference>
<gene>
    <name evidence="3" type="ORF">J2S77_001519</name>
</gene>
<dbReference type="RefSeq" id="WP_306976087.1">
    <property type="nucleotide sequence ID" value="NZ_JAUSTQ010000005.1"/>
</dbReference>
<dbReference type="Gene3D" id="3.40.30.10">
    <property type="entry name" value="Glutaredoxin"/>
    <property type="match status" value="1"/>
</dbReference>
<dbReference type="Pfam" id="PF00578">
    <property type="entry name" value="AhpC-TSA"/>
    <property type="match status" value="1"/>
</dbReference>
<name>A0ABT9VEY3_9BACI</name>
<accession>A0ABT9VEY3</accession>
<proteinExistence type="predicted"/>
<evidence type="ECO:0000259" key="2">
    <source>
        <dbReference type="PROSITE" id="PS51352"/>
    </source>
</evidence>